<feature type="repeat" description="TPR" evidence="3">
    <location>
        <begin position="108"/>
        <end position="141"/>
    </location>
</feature>
<dbReference type="InterPro" id="IPR019734">
    <property type="entry name" value="TPR_rpt"/>
</dbReference>
<accession>A0A8J7AYG5</accession>
<keyword evidence="1" id="KW-0677">Repeat</keyword>
<dbReference type="Gene3D" id="1.25.40.10">
    <property type="entry name" value="Tetratricopeptide repeat domain"/>
    <property type="match status" value="2"/>
</dbReference>
<evidence type="ECO:0000256" key="2">
    <source>
        <dbReference type="ARBA" id="ARBA00022803"/>
    </source>
</evidence>
<dbReference type="InterPro" id="IPR051012">
    <property type="entry name" value="CellSynth/LPSAsmb/PSIAsmb"/>
</dbReference>
<sequence>MLRLTATGSNSAEMGELAEAELELQRAIGLDPDNANAHYQLGQVYSQIQHPEEALAQYQIAAQQGNPNAAAALAGLYVEQGNDAQAAAQAIHTLAELPETAETRSLRYQLYLHLGEARLNQGRFNQALESLQIAARLAQELAQSDANSGQATAPAAAPFCLLAETLEQQQQRQAARSFWQRCLNYANQSDPEEDRWIGTAMEQLEGE</sequence>
<protein>
    <submittedName>
        <fullName evidence="4">Tetratricopeptide repeat protein</fullName>
    </submittedName>
</protein>
<evidence type="ECO:0000256" key="3">
    <source>
        <dbReference type="PROSITE-ProRule" id="PRU00339"/>
    </source>
</evidence>
<dbReference type="SUPFAM" id="SSF48452">
    <property type="entry name" value="TPR-like"/>
    <property type="match status" value="1"/>
</dbReference>
<dbReference type="PROSITE" id="PS50005">
    <property type="entry name" value="TPR"/>
    <property type="match status" value="1"/>
</dbReference>
<comment type="caution">
    <text evidence="4">The sequence shown here is derived from an EMBL/GenBank/DDBJ whole genome shotgun (WGS) entry which is preliminary data.</text>
</comment>
<proteinExistence type="predicted"/>
<dbReference type="Pfam" id="PF13181">
    <property type="entry name" value="TPR_8"/>
    <property type="match status" value="1"/>
</dbReference>
<dbReference type="AlphaFoldDB" id="A0A8J7AYG5"/>
<dbReference type="Pfam" id="PF13414">
    <property type="entry name" value="TPR_11"/>
    <property type="match status" value="1"/>
</dbReference>
<dbReference type="RefSeq" id="WP_193911752.1">
    <property type="nucleotide sequence ID" value="NZ_JADEXG010000085.1"/>
</dbReference>
<evidence type="ECO:0000256" key="1">
    <source>
        <dbReference type="ARBA" id="ARBA00022737"/>
    </source>
</evidence>
<dbReference type="PANTHER" id="PTHR45586:SF1">
    <property type="entry name" value="LIPOPOLYSACCHARIDE ASSEMBLY PROTEIN B"/>
    <property type="match status" value="1"/>
</dbReference>
<dbReference type="PANTHER" id="PTHR45586">
    <property type="entry name" value="TPR REPEAT-CONTAINING PROTEIN PA4667"/>
    <property type="match status" value="1"/>
</dbReference>
<keyword evidence="2 3" id="KW-0802">TPR repeat</keyword>
<dbReference type="SMART" id="SM00028">
    <property type="entry name" value="TPR"/>
    <property type="match status" value="4"/>
</dbReference>
<dbReference type="Proteomes" id="UP000636505">
    <property type="component" value="Unassembled WGS sequence"/>
</dbReference>
<evidence type="ECO:0000313" key="5">
    <source>
        <dbReference type="Proteomes" id="UP000636505"/>
    </source>
</evidence>
<evidence type="ECO:0000313" key="4">
    <source>
        <dbReference type="EMBL" id="MBE9080118.1"/>
    </source>
</evidence>
<reference evidence="4" key="1">
    <citation type="submission" date="2020-10" db="EMBL/GenBank/DDBJ databases">
        <authorList>
            <person name="Castelo-Branco R."/>
            <person name="Eusebio N."/>
            <person name="Adriana R."/>
            <person name="Vieira A."/>
            <person name="Brugerolle De Fraissinette N."/>
            <person name="Rezende De Castro R."/>
            <person name="Schneider M.P."/>
            <person name="Vasconcelos V."/>
            <person name="Leao P.N."/>
        </authorList>
    </citation>
    <scope>NUCLEOTIDE SEQUENCE</scope>
    <source>
        <strain evidence="4">LEGE 07310</strain>
    </source>
</reference>
<organism evidence="4 5">
    <name type="scientific">Vasconcelosia minhoensis LEGE 07310</name>
    <dbReference type="NCBI Taxonomy" id="915328"/>
    <lineage>
        <taxon>Bacteria</taxon>
        <taxon>Bacillati</taxon>
        <taxon>Cyanobacteriota</taxon>
        <taxon>Cyanophyceae</taxon>
        <taxon>Nodosilineales</taxon>
        <taxon>Cymatolegaceae</taxon>
        <taxon>Vasconcelosia</taxon>
        <taxon>Vasconcelosia minhoensis</taxon>
    </lineage>
</organism>
<name>A0A8J7AYG5_9CYAN</name>
<dbReference type="InterPro" id="IPR011990">
    <property type="entry name" value="TPR-like_helical_dom_sf"/>
</dbReference>
<keyword evidence="5" id="KW-1185">Reference proteome</keyword>
<dbReference type="EMBL" id="JADEXG010000085">
    <property type="protein sequence ID" value="MBE9080118.1"/>
    <property type="molecule type" value="Genomic_DNA"/>
</dbReference>
<gene>
    <name evidence="4" type="ORF">IQ241_22965</name>
</gene>